<dbReference type="eggNOG" id="ENOG5031DEU">
    <property type="taxonomic scope" value="Bacteria"/>
</dbReference>
<evidence type="ECO:0000313" key="5">
    <source>
        <dbReference type="Proteomes" id="UP000016646"/>
    </source>
</evidence>
<evidence type="ECO:0000313" key="4">
    <source>
        <dbReference type="Proteomes" id="UP000016412"/>
    </source>
</evidence>
<feature type="transmembrane region" description="Helical" evidence="1">
    <location>
        <begin position="39"/>
        <end position="59"/>
    </location>
</feature>
<keyword evidence="5" id="KW-1185">Reference proteome</keyword>
<dbReference type="PATRIC" id="fig|1125725.3.peg.2349"/>
<evidence type="ECO:0000256" key="1">
    <source>
        <dbReference type="SAM" id="Phobius"/>
    </source>
</evidence>
<dbReference type="Proteomes" id="UP000016646">
    <property type="component" value="Unassembled WGS sequence"/>
</dbReference>
<keyword evidence="1" id="KW-0812">Transmembrane</keyword>
<gene>
    <name evidence="3" type="ORF">HMPREF0860_1431</name>
    <name evidence="2" type="ORF">HMPREF1325_0750</name>
</gene>
<keyword evidence="1" id="KW-0472">Membrane</keyword>
<keyword evidence="1" id="KW-1133">Transmembrane helix</keyword>
<evidence type="ECO:0000313" key="2">
    <source>
        <dbReference type="EMBL" id="ERF59696.1"/>
    </source>
</evidence>
<dbReference type="Proteomes" id="UP000016412">
    <property type="component" value="Unassembled WGS sequence"/>
</dbReference>
<dbReference type="AlphaFoldDB" id="U2LAG7"/>
<dbReference type="RefSeq" id="WP_021331303.1">
    <property type="nucleotide sequence ID" value="NZ_AUZJ01000061.1"/>
</dbReference>
<comment type="caution">
    <text evidence="2">The sequence shown here is derived from an EMBL/GenBank/DDBJ whole genome shotgun (WGS) entry which is preliminary data.</text>
</comment>
<accession>U2LAG7</accession>
<protein>
    <submittedName>
        <fullName evidence="2">Uncharacterized protein</fullName>
    </submittedName>
</protein>
<evidence type="ECO:0000313" key="3">
    <source>
        <dbReference type="EMBL" id="ERK01478.1"/>
    </source>
</evidence>
<dbReference type="OrthoDB" id="9897136at2"/>
<sequence>MIAAILFGLLAAIAGLLFWIFIVMLIVKTIKKQPKKNTLIRSGVSGLLWIVFFSCSIVIGTKALINGDPLVNKIAESVGETTANIAEHSYEGIKKGWNKALLNKINKLSVSFVSIREIDKDERDTFDFADTNGKKIFEILLSIDNPLDASKKIPYRKINKEQLIFGKDVNGNYIPVFIIDDSGLSTIPWIFTFFLPTYRKDGASVNIPTGKSELRLRLDAVEKDSIEKIIFGEKDIPIPKTPADTIDL</sequence>
<proteinExistence type="predicted"/>
<feature type="transmembrane region" description="Helical" evidence="1">
    <location>
        <begin position="6"/>
        <end position="27"/>
    </location>
</feature>
<dbReference type="EMBL" id="AUZJ01000061">
    <property type="protein sequence ID" value="ERF59696.1"/>
    <property type="molecule type" value="Genomic_DNA"/>
</dbReference>
<reference evidence="4 5" key="1">
    <citation type="submission" date="2013-08" db="EMBL/GenBank/DDBJ databases">
        <authorList>
            <person name="Durkin A.S."/>
            <person name="Haft D.R."/>
            <person name="McCorrison J."/>
            <person name="Torralba M."/>
            <person name="Gillis M."/>
            <person name="Haft D.H."/>
            <person name="Methe B."/>
            <person name="Sutton G."/>
            <person name="Nelson K.E."/>
        </authorList>
    </citation>
    <scope>NUCLEOTIDE SEQUENCE [LARGE SCALE GENOMIC DNA]</scope>
    <source>
        <strain evidence="3 5">ATCC 35536</strain>
        <strain evidence="2 4">VPI DR56BR1116</strain>
    </source>
</reference>
<dbReference type="STRING" id="1125725.HMPREF1325_0750"/>
<dbReference type="EMBL" id="AVQI01000056">
    <property type="protein sequence ID" value="ERK01478.1"/>
    <property type="molecule type" value="Genomic_DNA"/>
</dbReference>
<name>U2LAG7_TRESO</name>
<organism evidence="2 4">
    <name type="scientific">Treponema socranskii subsp. socranskii VPI DR56BR1116 = ATCC 35536</name>
    <dbReference type="NCBI Taxonomy" id="1125725"/>
    <lineage>
        <taxon>Bacteria</taxon>
        <taxon>Pseudomonadati</taxon>
        <taxon>Spirochaetota</taxon>
        <taxon>Spirochaetia</taxon>
        <taxon>Spirochaetales</taxon>
        <taxon>Treponemataceae</taxon>
        <taxon>Treponema</taxon>
    </lineage>
</organism>